<dbReference type="AlphaFoldDB" id="G7YK51"/>
<keyword evidence="2" id="KW-1185">Reference proteome</keyword>
<organism evidence="1 2">
    <name type="scientific">Clonorchis sinensis</name>
    <name type="common">Chinese liver fluke</name>
    <dbReference type="NCBI Taxonomy" id="79923"/>
    <lineage>
        <taxon>Eukaryota</taxon>
        <taxon>Metazoa</taxon>
        <taxon>Spiralia</taxon>
        <taxon>Lophotrochozoa</taxon>
        <taxon>Platyhelminthes</taxon>
        <taxon>Trematoda</taxon>
        <taxon>Digenea</taxon>
        <taxon>Opisthorchiida</taxon>
        <taxon>Opisthorchiata</taxon>
        <taxon>Opisthorchiidae</taxon>
        <taxon>Clonorchis</taxon>
    </lineage>
</organism>
<reference key="2">
    <citation type="submission" date="2011-10" db="EMBL/GenBank/DDBJ databases">
        <title>The genome and transcriptome sequence of Clonorchis sinensis provide insights into the carcinogenic liver fluke.</title>
        <authorList>
            <person name="Wang X."/>
            <person name="Huang Y."/>
            <person name="Chen W."/>
            <person name="Liu H."/>
            <person name="Guo L."/>
            <person name="Chen Y."/>
            <person name="Luo F."/>
            <person name="Zhou W."/>
            <person name="Sun J."/>
            <person name="Mao Q."/>
            <person name="Liang P."/>
            <person name="Zhou C."/>
            <person name="Tian Y."/>
            <person name="Men J."/>
            <person name="Lv X."/>
            <person name="Huang L."/>
            <person name="Zhou J."/>
            <person name="Hu Y."/>
            <person name="Li R."/>
            <person name="Zhang F."/>
            <person name="Lei H."/>
            <person name="Li X."/>
            <person name="Hu X."/>
            <person name="Liang C."/>
            <person name="Xu J."/>
            <person name="Wu Z."/>
            <person name="Yu X."/>
        </authorList>
    </citation>
    <scope>NUCLEOTIDE SEQUENCE</scope>
    <source>
        <strain>Henan</strain>
    </source>
</reference>
<name>G7YK51_CLOSI</name>
<dbReference type="EMBL" id="DF143473">
    <property type="protein sequence ID" value="GAA53333.1"/>
    <property type="molecule type" value="Genomic_DNA"/>
</dbReference>
<protein>
    <submittedName>
        <fullName evidence="1">Uncharacterized protein</fullName>
    </submittedName>
</protein>
<proteinExistence type="predicted"/>
<gene>
    <name evidence="1" type="ORF">CLF_110031</name>
</gene>
<dbReference type="Proteomes" id="UP000008909">
    <property type="component" value="Unassembled WGS sequence"/>
</dbReference>
<evidence type="ECO:0000313" key="1">
    <source>
        <dbReference type="EMBL" id="GAA53333.1"/>
    </source>
</evidence>
<reference evidence="1" key="1">
    <citation type="journal article" date="2011" name="Genome Biol.">
        <title>The draft genome of the carcinogenic human liver fluke Clonorchis sinensis.</title>
        <authorList>
            <person name="Wang X."/>
            <person name="Chen W."/>
            <person name="Huang Y."/>
            <person name="Sun J."/>
            <person name="Men J."/>
            <person name="Liu H."/>
            <person name="Luo F."/>
            <person name="Guo L."/>
            <person name="Lv X."/>
            <person name="Deng C."/>
            <person name="Zhou C."/>
            <person name="Fan Y."/>
            <person name="Li X."/>
            <person name="Huang L."/>
            <person name="Hu Y."/>
            <person name="Liang C."/>
            <person name="Hu X."/>
            <person name="Xu J."/>
            <person name="Yu X."/>
        </authorList>
    </citation>
    <scope>NUCLEOTIDE SEQUENCE [LARGE SCALE GENOMIC DNA]</scope>
    <source>
        <strain evidence="1">Henan</strain>
    </source>
</reference>
<sequence length="319" mass="37205">MVPCLFMTVTWNIIIKDSNISVDTDASLPYNDKVLDQVFDGYHERGRLTFIRDRHPARLEDATEVYTPYRIKDKQVLKTVQAKHEELERITLTVGGKIFERLCVEANHMAIYPKTSQDERKTYQNQTMAKAVAIRLQNLVLCCQKRLVSLFRIVDTSWVINRPTIKTTRKLYLTADPLQCLMSEKKTHRREHNSYIPNKRVRNHLGNLVVAQPPCFLQVAWQLCIERMLQLSDCCAVLVTDPFRDALTAPCSLCLNVIQLFSVLPSIQTQRMNRNRYYRKVETRLCIRQSKCVFTSFLDYRKQSAQSICEIVFEHEALN</sequence>
<evidence type="ECO:0000313" key="2">
    <source>
        <dbReference type="Proteomes" id="UP000008909"/>
    </source>
</evidence>
<accession>G7YK51</accession>